<evidence type="ECO:0000259" key="6">
    <source>
        <dbReference type="Pfam" id="PF07980"/>
    </source>
</evidence>
<accession>A0A934PLR3</accession>
<organism evidence="8 9">
    <name type="scientific">Flavobacterium agrisoli</name>
    <dbReference type="NCBI Taxonomy" id="2793066"/>
    <lineage>
        <taxon>Bacteria</taxon>
        <taxon>Pseudomonadati</taxon>
        <taxon>Bacteroidota</taxon>
        <taxon>Flavobacteriia</taxon>
        <taxon>Flavobacteriales</taxon>
        <taxon>Flavobacteriaceae</taxon>
        <taxon>Flavobacterium</taxon>
    </lineage>
</organism>
<evidence type="ECO:0000256" key="1">
    <source>
        <dbReference type="ARBA" id="ARBA00004442"/>
    </source>
</evidence>
<gene>
    <name evidence="8" type="ORF">I5M07_02530</name>
</gene>
<evidence type="ECO:0000313" key="8">
    <source>
        <dbReference type="EMBL" id="MBK0368698.1"/>
    </source>
</evidence>
<dbReference type="AlphaFoldDB" id="A0A934PLR3"/>
<evidence type="ECO:0000313" key="9">
    <source>
        <dbReference type="Proteomes" id="UP000609172"/>
    </source>
</evidence>
<dbReference type="Proteomes" id="UP000609172">
    <property type="component" value="Unassembled WGS sequence"/>
</dbReference>
<feature type="domain" description="SusD-like N-terminal" evidence="7">
    <location>
        <begin position="107"/>
        <end position="233"/>
    </location>
</feature>
<comment type="similarity">
    <text evidence="2">Belongs to the SusD family.</text>
</comment>
<dbReference type="SUPFAM" id="SSF48452">
    <property type="entry name" value="TPR-like"/>
    <property type="match status" value="1"/>
</dbReference>
<sequence length="498" mass="54748">MKLSNNIYITACLFLVFFTSCDLTKDLDEYEPLYSLPAETAISNENSAELALTGVYSILQQKGGSNPFSSIVGSTLSGVDTGGYPAFLNAEDRGLLGNTPLTVGNKVQSIYSGEYTMINRANWVISGVEKLQEDVFINKNRKSEIVGEAKIMRALGHFNLLVKFGQFYDVNSEYGVNVRLEPARDATTIPRISVGETYDAILKDLEDGIATAPALRKKYYANKTFAKGLKAKVLLYMGRYAEAATVAKDVIDNSGPDFALVSNFEQLFDHTTIGTLDNSEGLLAVYADGDETLGNGNFWAVFNAVSEWYYNLGETGTVSIGGKVIKYDETRIPFMKTGSYAIPDFGYNGNMKFAQRFGPQSQFETLYILRMAEIYLIYAEAAARSTKSVSSDALAALNQIRIRAGATSAEEGFVIYPASITYTQFLEAVRMEKLMELGSETGEDWYDLIRYDYADGFGTGFQVSDVKSTATNSDFFILPIPDVSIKAGNNIVKQNPGY</sequence>
<keyword evidence="4" id="KW-0472">Membrane</keyword>
<dbReference type="Pfam" id="PF07980">
    <property type="entry name" value="SusD_RagB"/>
    <property type="match status" value="1"/>
</dbReference>
<keyword evidence="5" id="KW-0998">Cell outer membrane</keyword>
<proteinExistence type="inferred from homology"/>
<reference evidence="8" key="1">
    <citation type="submission" date="2020-12" db="EMBL/GenBank/DDBJ databases">
        <title>Bacterial novel species Flavobacterium sp. SE-1-e isolated from soil.</title>
        <authorList>
            <person name="Jung H.-Y."/>
        </authorList>
    </citation>
    <scope>NUCLEOTIDE SEQUENCE</scope>
    <source>
        <strain evidence="8">SE-1-e</strain>
    </source>
</reference>
<dbReference type="EMBL" id="JAEHFV010000001">
    <property type="protein sequence ID" value="MBK0368698.1"/>
    <property type="molecule type" value="Genomic_DNA"/>
</dbReference>
<dbReference type="RefSeq" id="WP_200104615.1">
    <property type="nucleotide sequence ID" value="NZ_JAEHFV010000001.1"/>
</dbReference>
<evidence type="ECO:0000256" key="4">
    <source>
        <dbReference type="ARBA" id="ARBA00023136"/>
    </source>
</evidence>
<keyword evidence="9" id="KW-1185">Reference proteome</keyword>
<dbReference type="Pfam" id="PF14322">
    <property type="entry name" value="SusD-like_3"/>
    <property type="match status" value="1"/>
</dbReference>
<dbReference type="PROSITE" id="PS51257">
    <property type="entry name" value="PROKAR_LIPOPROTEIN"/>
    <property type="match status" value="1"/>
</dbReference>
<dbReference type="GO" id="GO:0009279">
    <property type="term" value="C:cell outer membrane"/>
    <property type="evidence" value="ECO:0007669"/>
    <property type="project" value="UniProtKB-SubCell"/>
</dbReference>
<comment type="caution">
    <text evidence="8">The sequence shown here is derived from an EMBL/GenBank/DDBJ whole genome shotgun (WGS) entry which is preliminary data.</text>
</comment>
<evidence type="ECO:0000256" key="2">
    <source>
        <dbReference type="ARBA" id="ARBA00006275"/>
    </source>
</evidence>
<feature type="domain" description="RagB/SusD" evidence="6">
    <location>
        <begin position="363"/>
        <end position="498"/>
    </location>
</feature>
<evidence type="ECO:0000259" key="7">
    <source>
        <dbReference type="Pfam" id="PF14322"/>
    </source>
</evidence>
<dbReference type="InterPro" id="IPR012944">
    <property type="entry name" value="SusD_RagB_dom"/>
</dbReference>
<comment type="subcellular location">
    <subcellularLocation>
        <location evidence="1">Cell outer membrane</location>
    </subcellularLocation>
</comment>
<evidence type="ECO:0000256" key="3">
    <source>
        <dbReference type="ARBA" id="ARBA00022729"/>
    </source>
</evidence>
<keyword evidence="3" id="KW-0732">Signal</keyword>
<dbReference type="InterPro" id="IPR033985">
    <property type="entry name" value="SusD-like_N"/>
</dbReference>
<name>A0A934PLR3_9FLAO</name>
<evidence type="ECO:0000256" key="5">
    <source>
        <dbReference type="ARBA" id="ARBA00023237"/>
    </source>
</evidence>
<protein>
    <submittedName>
        <fullName evidence="8">RagB/SusD family nutrient uptake outer membrane protein</fullName>
    </submittedName>
</protein>
<dbReference type="InterPro" id="IPR011990">
    <property type="entry name" value="TPR-like_helical_dom_sf"/>
</dbReference>
<dbReference type="Gene3D" id="1.25.40.390">
    <property type="match status" value="1"/>
</dbReference>